<keyword evidence="2" id="KW-1185">Reference proteome</keyword>
<evidence type="ECO:0000313" key="1">
    <source>
        <dbReference type="EMBL" id="GBP83243.1"/>
    </source>
</evidence>
<organism evidence="1 2">
    <name type="scientific">Eumeta variegata</name>
    <name type="common">Bagworm moth</name>
    <name type="synonym">Eumeta japonica</name>
    <dbReference type="NCBI Taxonomy" id="151549"/>
    <lineage>
        <taxon>Eukaryota</taxon>
        <taxon>Metazoa</taxon>
        <taxon>Ecdysozoa</taxon>
        <taxon>Arthropoda</taxon>
        <taxon>Hexapoda</taxon>
        <taxon>Insecta</taxon>
        <taxon>Pterygota</taxon>
        <taxon>Neoptera</taxon>
        <taxon>Endopterygota</taxon>
        <taxon>Lepidoptera</taxon>
        <taxon>Glossata</taxon>
        <taxon>Ditrysia</taxon>
        <taxon>Tineoidea</taxon>
        <taxon>Psychidae</taxon>
        <taxon>Oiketicinae</taxon>
        <taxon>Eumeta</taxon>
    </lineage>
</organism>
<evidence type="ECO:0000313" key="2">
    <source>
        <dbReference type="Proteomes" id="UP000299102"/>
    </source>
</evidence>
<proteinExistence type="predicted"/>
<name>A0A4C1Z7Y1_EUMVA</name>
<dbReference type="Proteomes" id="UP000299102">
    <property type="component" value="Unassembled WGS sequence"/>
</dbReference>
<dbReference type="EMBL" id="BGZK01001611">
    <property type="protein sequence ID" value="GBP83243.1"/>
    <property type="molecule type" value="Genomic_DNA"/>
</dbReference>
<accession>A0A4C1Z7Y1</accession>
<comment type="caution">
    <text evidence="1">The sequence shown here is derived from an EMBL/GenBank/DDBJ whole genome shotgun (WGS) entry which is preliminary data.</text>
</comment>
<protein>
    <submittedName>
        <fullName evidence="1">Uncharacterized protein</fullName>
    </submittedName>
</protein>
<sequence length="78" mass="8745">MFLGSYVRPHRNLLGIATAKTPRARLTRCQTKGILAWHAMRNQPEQVTNADRPDFSTGFSQRAAYCCLLAMTVAGNYE</sequence>
<reference evidence="1 2" key="1">
    <citation type="journal article" date="2019" name="Commun. Biol.">
        <title>The bagworm genome reveals a unique fibroin gene that provides high tensile strength.</title>
        <authorList>
            <person name="Kono N."/>
            <person name="Nakamura H."/>
            <person name="Ohtoshi R."/>
            <person name="Tomita M."/>
            <person name="Numata K."/>
            <person name="Arakawa K."/>
        </authorList>
    </citation>
    <scope>NUCLEOTIDE SEQUENCE [LARGE SCALE GENOMIC DNA]</scope>
</reference>
<gene>
    <name evidence="1" type="ORF">EVAR_52044_1</name>
</gene>
<dbReference type="AlphaFoldDB" id="A0A4C1Z7Y1"/>